<proteinExistence type="predicted"/>
<gene>
    <name evidence="2" type="ORF">PYM288_LOCUS20821</name>
</gene>
<dbReference type="Proteomes" id="UP000663854">
    <property type="component" value="Unassembled WGS sequence"/>
</dbReference>
<dbReference type="EMBL" id="CAJNOH010000786">
    <property type="protein sequence ID" value="CAF1123317.1"/>
    <property type="molecule type" value="Genomic_DNA"/>
</dbReference>
<accession>A0A814QRR7</accession>
<evidence type="ECO:0000313" key="2">
    <source>
        <dbReference type="EMBL" id="CAF1123317.1"/>
    </source>
</evidence>
<evidence type="ECO:0000256" key="1">
    <source>
        <dbReference type="SAM" id="MobiDB-lite"/>
    </source>
</evidence>
<dbReference type="AlphaFoldDB" id="A0A814QRR7"/>
<sequence length="230" mass="27069">MKSEELYEKLFQELNEMAEEHELELKPDFILTDFEQGSINAVKTNSIQTNSRCRTDQNFSLLIRHIPALAFLSPLEIADAFDEVKALLPPDAEPIIRWFENNYVHGKVKRTMRNGRVQRQNPLFPPEMWPVFHNMEFGFPRTQNKVEAWHRRWEILSARSHVGIFTIIKQIQKEQNEVEMEIEKAMRGEPAPKKRKEDENKESRIQNVITDRGNRSTMDFLRGIAHNLSL</sequence>
<reference evidence="2" key="1">
    <citation type="submission" date="2021-02" db="EMBL/GenBank/DDBJ databases">
        <authorList>
            <person name="Nowell W R."/>
        </authorList>
    </citation>
    <scope>NUCLEOTIDE SEQUENCE</scope>
</reference>
<protein>
    <submittedName>
        <fullName evidence="2">Uncharacterized protein</fullName>
    </submittedName>
</protein>
<evidence type="ECO:0000313" key="3">
    <source>
        <dbReference type="Proteomes" id="UP000663854"/>
    </source>
</evidence>
<organism evidence="2 3">
    <name type="scientific">Rotaria sordida</name>
    <dbReference type="NCBI Taxonomy" id="392033"/>
    <lineage>
        <taxon>Eukaryota</taxon>
        <taxon>Metazoa</taxon>
        <taxon>Spiralia</taxon>
        <taxon>Gnathifera</taxon>
        <taxon>Rotifera</taxon>
        <taxon>Eurotatoria</taxon>
        <taxon>Bdelloidea</taxon>
        <taxon>Philodinida</taxon>
        <taxon>Philodinidae</taxon>
        <taxon>Rotaria</taxon>
    </lineage>
</organism>
<comment type="caution">
    <text evidence="2">The sequence shown here is derived from an EMBL/GenBank/DDBJ whole genome shotgun (WGS) entry which is preliminary data.</text>
</comment>
<name>A0A814QRR7_9BILA</name>
<feature type="region of interest" description="Disordered" evidence="1">
    <location>
        <begin position="184"/>
        <end position="204"/>
    </location>
</feature>